<sequence length="370" mass="41010">MPHSPTPHTALAASLVAFAAPADLPALRAVSRTFREAADKRIFAHVLLLELDGDIEVRDAQGRRLPGVHWELKVTPEERDVWISRLKHARVVDYYDDVDLSKDPVLAAALSNACTARRLRGGRGLAPHTLLDTLQLGYDDAQGDGYDSDDDTPAGSIEHVPPTVRDLTVCVRFDAQHHRLSEAGYTLSLPPLDSLTVVFAEELFSRIPSRCWSRGSCWSPRRTSLQNSPHPLPRWGFLRPLVRQLAAVRSPITLVGLESIPRALVGLPVNMGVEDVRRDFADSVLVHVPPAAQEPALSFLTMDEYRACVGDEAFALATSRPGPPPSLPSTSDLSDDEEWEEQRMSKTQRNEWEKLVRTAARSLIRSCLLY</sequence>
<name>A0A0J0XT94_9TREE</name>
<feature type="compositionally biased region" description="Basic and acidic residues" evidence="1">
    <location>
        <begin position="341"/>
        <end position="350"/>
    </location>
</feature>
<keyword evidence="3" id="KW-1185">Reference proteome</keyword>
<gene>
    <name evidence="2" type="ORF">CC85DRAFT_283557</name>
</gene>
<evidence type="ECO:0000256" key="1">
    <source>
        <dbReference type="SAM" id="MobiDB-lite"/>
    </source>
</evidence>
<dbReference type="Proteomes" id="UP000053611">
    <property type="component" value="Unassembled WGS sequence"/>
</dbReference>
<proteinExistence type="predicted"/>
<evidence type="ECO:0000313" key="2">
    <source>
        <dbReference type="EMBL" id="KLT44313.1"/>
    </source>
</evidence>
<dbReference type="GeneID" id="28982998"/>
<evidence type="ECO:0000313" key="3">
    <source>
        <dbReference type="Proteomes" id="UP000053611"/>
    </source>
</evidence>
<protein>
    <recommendedName>
        <fullName evidence="4">F-box domain-containing protein</fullName>
    </recommendedName>
</protein>
<evidence type="ECO:0008006" key="4">
    <source>
        <dbReference type="Google" id="ProtNLM"/>
    </source>
</evidence>
<dbReference type="AlphaFoldDB" id="A0A0J0XT94"/>
<dbReference type="RefSeq" id="XP_018280804.1">
    <property type="nucleotide sequence ID" value="XM_018422395.1"/>
</dbReference>
<organism evidence="2 3">
    <name type="scientific">Cutaneotrichosporon oleaginosum</name>
    <dbReference type="NCBI Taxonomy" id="879819"/>
    <lineage>
        <taxon>Eukaryota</taxon>
        <taxon>Fungi</taxon>
        <taxon>Dikarya</taxon>
        <taxon>Basidiomycota</taxon>
        <taxon>Agaricomycotina</taxon>
        <taxon>Tremellomycetes</taxon>
        <taxon>Trichosporonales</taxon>
        <taxon>Trichosporonaceae</taxon>
        <taxon>Cutaneotrichosporon</taxon>
    </lineage>
</organism>
<reference evidence="2 3" key="1">
    <citation type="submission" date="2015-03" db="EMBL/GenBank/DDBJ databases">
        <title>Genomics and transcriptomics of the oil-accumulating basidiomycete yeast T. oleaginosus allow insights into substrate utilization and the diverse evolutionary trajectories of mating systems in fungi.</title>
        <authorList>
            <consortium name="DOE Joint Genome Institute"/>
            <person name="Kourist R."/>
            <person name="Kracht O."/>
            <person name="Bracharz F."/>
            <person name="Lipzen A."/>
            <person name="Nolan M."/>
            <person name="Ohm R."/>
            <person name="Grigoriev I."/>
            <person name="Sun S."/>
            <person name="Heitman J."/>
            <person name="Bruck T."/>
            <person name="Nowrousian M."/>
        </authorList>
    </citation>
    <scope>NUCLEOTIDE SEQUENCE [LARGE SCALE GENOMIC DNA]</scope>
    <source>
        <strain evidence="2 3">IBC0246</strain>
    </source>
</reference>
<accession>A0A0J0XT94</accession>
<dbReference type="EMBL" id="KQ087187">
    <property type="protein sequence ID" value="KLT44313.1"/>
    <property type="molecule type" value="Genomic_DNA"/>
</dbReference>
<feature type="region of interest" description="Disordered" evidence="1">
    <location>
        <begin position="316"/>
        <end position="350"/>
    </location>
</feature>